<evidence type="ECO:0000259" key="1">
    <source>
        <dbReference type="PROSITE" id="PS50206"/>
    </source>
</evidence>
<dbReference type="SUPFAM" id="SSF52821">
    <property type="entry name" value="Rhodanese/Cell cycle control phosphatase"/>
    <property type="match status" value="1"/>
</dbReference>
<gene>
    <name evidence="2" type="ORF">B1199_20175</name>
</gene>
<proteinExistence type="predicted"/>
<dbReference type="InterPro" id="IPR050229">
    <property type="entry name" value="GlpE_sulfurtransferase"/>
</dbReference>
<dbReference type="RefSeq" id="WP_086745941.1">
    <property type="nucleotide sequence ID" value="NZ_MWPV01000008.1"/>
</dbReference>
<dbReference type="Pfam" id="PF00581">
    <property type="entry name" value="Rhodanese"/>
    <property type="match status" value="1"/>
</dbReference>
<dbReference type="PANTHER" id="PTHR43031:SF1">
    <property type="entry name" value="PYRIDINE NUCLEOTIDE-DISULPHIDE OXIDOREDUCTASE"/>
    <property type="match status" value="1"/>
</dbReference>
<feature type="domain" description="Rhodanese" evidence="1">
    <location>
        <begin position="29"/>
        <end position="106"/>
    </location>
</feature>
<dbReference type="Proteomes" id="UP000194841">
    <property type="component" value="Unassembled WGS sequence"/>
</dbReference>
<dbReference type="InterPro" id="IPR001763">
    <property type="entry name" value="Rhodanese-like_dom"/>
</dbReference>
<protein>
    <recommendedName>
        <fullName evidence="1">Rhodanese domain-containing protein</fullName>
    </recommendedName>
</protein>
<organism evidence="2 3">
    <name type="scientific">Pseudoalteromonas ulvae</name>
    <dbReference type="NCBI Taxonomy" id="107327"/>
    <lineage>
        <taxon>Bacteria</taxon>
        <taxon>Pseudomonadati</taxon>
        <taxon>Pseudomonadota</taxon>
        <taxon>Gammaproteobacteria</taxon>
        <taxon>Alteromonadales</taxon>
        <taxon>Pseudoalteromonadaceae</taxon>
        <taxon>Pseudoalteromonas</taxon>
    </lineage>
</organism>
<dbReference type="SMART" id="SM00450">
    <property type="entry name" value="RHOD"/>
    <property type="match status" value="1"/>
</dbReference>
<reference evidence="2 3" key="1">
    <citation type="submission" date="2017-02" db="EMBL/GenBank/DDBJ databases">
        <title>Pseudoalteromonas ulvae TC14 Genome.</title>
        <authorList>
            <person name="Molmeret M."/>
        </authorList>
    </citation>
    <scope>NUCLEOTIDE SEQUENCE [LARGE SCALE GENOMIC DNA]</scope>
    <source>
        <strain evidence="2">TC14</strain>
    </source>
</reference>
<dbReference type="PANTHER" id="PTHR43031">
    <property type="entry name" value="FAD-DEPENDENT OXIDOREDUCTASE"/>
    <property type="match status" value="1"/>
</dbReference>
<dbReference type="AlphaFoldDB" id="A0A244CL45"/>
<dbReference type="EMBL" id="MWPV01000008">
    <property type="protein sequence ID" value="OUL56022.1"/>
    <property type="molecule type" value="Genomic_DNA"/>
</dbReference>
<accession>A0A244CL45</accession>
<dbReference type="CDD" id="cd00158">
    <property type="entry name" value="RHOD"/>
    <property type="match status" value="1"/>
</dbReference>
<sequence length="116" mass="12649">MLKTIPDLITEVAATTRRITAAQAKTEMADNNGLLIDVREPAEHAAMPAYGAINIPRGLLEMKLMEIEKDPAKPIYLHCATAARATLSAEQLTRIGYENVTVITCKAPDIQATYQP</sequence>
<evidence type="ECO:0000313" key="3">
    <source>
        <dbReference type="Proteomes" id="UP000194841"/>
    </source>
</evidence>
<evidence type="ECO:0000313" key="2">
    <source>
        <dbReference type="EMBL" id="OUL56022.1"/>
    </source>
</evidence>
<dbReference type="PROSITE" id="PS50206">
    <property type="entry name" value="RHODANESE_3"/>
    <property type="match status" value="1"/>
</dbReference>
<name>A0A244CL45_PSEDV</name>
<dbReference type="OrthoDB" id="9791096at2"/>
<dbReference type="Gene3D" id="3.40.250.10">
    <property type="entry name" value="Rhodanese-like domain"/>
    <property type="match status" value="1"/>
</dbReference>
<comment type="caution">
    <text evidence="2">The sequence shown here is derived from an EMBL/GenBank/DDBJ whole genome shotgun (WGS) entry which is preliminary data.</text>
</comment>
<keyword evidence="3" id="KW-1185">Reference proteome</keyword>
<dbReference type="InterPro" id="IPR036873">
    <property type="entry name" value="Rhodanese-like_dom_sf"/>
</dbReference>